<dbReference type="Gene3D" id="3.10.310.30">
    <property type="match status" value="1"/>
</dbReference>
<comment type="caution">
    <text evidence="2">The sequence shown here is derived from an EMBL/GenBank/DDBJ whole genome shotgun (WGS) entry which is preliminary data.</text>
</comment>
<dbReference type="Gene3D" id="3.90.1640.10">
    <property type="entry name" value="inorganic pyrophosphatase (n-terminal core)"/>
    <property type="match status" value="1"/>
</dbReference>
<dbReference type="PANTHER" id="PTHR47618:SF1">
    <property type="entry name" value="BIFUNCTIONAL OLIGORIBONUCLEASE AND PAP PHOSPHATASE NRNA"/>
    <property type="match status" value="1"/>
</dbReference>
<evidence type="ECO:0000259" key="1">
    <source>
        <dbReference type="Pfam" id="PF01368"/>
    </source>
</evidence>
<reference evidence="2 3" key="1">
    <citation type="journal article" date="2016" name="Nat. Commun.">
        <title>Thousands of microbial genomes shed light on interconnected biogeochemical processes in an aquifer system.</title>
        <authorList>
            <person name="Anantharaman K."/>
            <person name="Brown C.T."/>
            <person name="Hug L.A."/>
            <person name="Sharon I."/>
            <person name="Castelle C.J."/>
            <person name="Probst A.J."/>
            <person name="Thomas B.C."/>
            <person name="Singh A."/>
            <person name="Wilkins M.J."/>
            <person name="Karaoz U."/>
            <person name="Brodie E.L."/>
            <person name="Williams K.H."/>
            <person name="Hubbard S.S."/>
            <person name="Banfield J.F."/>
        </authorList>
    </citation>
    <scope>NUCLEOTIDE SEQUENCE [LARGE SCALE GENOMIC DNA]</scope>
</reference>
<proteinExistence type="predicted"/>
<dbReference type="Proteomes" id="UP000177067">
    <property type="component" value="Unassembled WGS sequence"/>
</dbReference>
<dbReference type="PANTHER" id="PTHR47618">
    <property type="entry name" value="BIFUNCTIONAL OLIGORIBONUCLEASE AND PAP PHOSPHATASE NRNA"/>
    <property type="match status" value="1"/>
</dbReference>
<dbReference type="SUPFAM" id="SSF64182">
    <property type="entry name" value="DHH phosphoesterases"/>
    <property type="match status" value="1"/>
</dbReference>
<gene>
    <name evidence="2" type="ORF">A2725_02850</name>
</gene>
<feature type="domain" description="DDH" evidence="1">
    <location>
        <begin position="19"/>
        <end position="212"/>
    </location>
</feature>
<organism evidence="2 3">
    <name type="scientific">Candidatus Magasanikbacteria bacterium RIFCSPHIGHO2_01_FULL_33_34</name>
    <dbReference type="NCBI Taxonomy" id="1798671"/>
    <lineage>
        <taxon>Bacteria</taxon>
        <taxon>Candidatus Magasanikiibacteriota</taxon>
    </lineage>
</organism>
<dbReference type="EMBL" id="MFPS01000009">
    <property type="protein sequence ID" value="OGH58614.1"/>
    <property type="molecule type" value="Genomic_DNA"/>
</dbReference>
<dbReference type="Pfam" id="PF01368">
    <property type="entry name" value="DHH"/>
    <property type="match status" value="1"/>
</dbReference>
<dbReference type="InterPro" id="IPR038763">
    <property type="entry name" value="DHH_sf"/>
</dbReference>
<protein>
    <recommendedName>
        <fullName evidence="1">DDH domain-containing protein</fullName>
    </recommendedName>
</protein>
<dbReference type="InterPro" id="IPR051319">
    <property type="entry name" value="Oligoribo/pAp-PDE_c-di-AMP_PDE"/>
</dbReference>
<evidence type="ECO:0000313" key="2">
    <source>
        <dbReference type="EMBL" id="OGH58614.1"/>
    </source>
</evidence>
<evidence type="ECO:0000313" key="3">
    <source>
        <dbReference type="Proteomes" id="UP000177067"/>
    </source>
</evidence>
<dbReference type="InterPro" id="IPR001667">
    <property type="entry name" value="DDH_dom"/>
</dbReference>
<accession>A0A1F6LH29</accession>
<dbReference type="AlphaFoldDB" id="A0A1F6LH29"/>
<sequence length="381" mass="43612">MSFTNTQQIKQLISDKKQILITFSRDASIDSISSALALLLFLEKQSKPVDIVCDNFSLPNQCKFLKQSDQIKNNFDYLQKFIISIDVEKTGVQELSYDMKNEKLRIFITPKQGYLNQDNIKTAQSDFRYDLIFVVGTPDLESLGSIYDNNTDLFYKTPIINIDNQSGNEHFGQINCIDLTCSSTTEILFDLLKNIGEEYIDENIATALLTGIISETKSFKAENIKPFTLNTASKLIDMGANREKIINNLYRNRTIPMLKLWGNTLTHMQSNKNIGLVWSTITKDDFTRSNAKEDDLRDIIDELISTSPEAKITLLIHEHTNSNENKIHVIINSKKNIDLKQLLTKYKPTGSKDKISFFVENKTLKEVEEEIVEELIKIIKE</sequence>
<name>A0A1F6LH29_9BACT</name>